<dbReference type="InterPro" id="IPR008969">
    <property type="entry name" value="CarboxyPept-like_regulatory"/>
</dbReference>
<name>A0A4R2NNT4_9FLAO</name>
<dbReference type="RefSeq" id="WP_132795635.1">
    <property type="nucleotide sequence ID" value="NZ_SLXM01000009.1"/>
</dbReference>
<keyword evidence="3" id="KW-1185">Reference proteome</keyword>
<reference evidence="2 3" key="1">
    <citation type="submission" date="2019-03" db="EMBL/GenBank/DDBJ databases">
        <title>Genomic Encyclopedia of Type Strains, Phase IV (KMG-IV): sequencing the most valuable type-strain genomes for metagenomic binning, comparative biology and taxonomic classification.</title>
        <authorList>
            <person name="Goeker M."/>
        </authorList>
    </citation>
    <scope>NUCLEOTIDE SEQUENCE [LARGE SCALE GENOMIC DNA]</scope>
    <source>
        <strain evidence="2 3">DSM 14836</strain>
    </source>
</reference>
<comment type="caution">
    <text evidence="2">The sequence shown here is derived from an EMBL/GenBank/DDBJ whole genome shotgun (WGS) entry which is preliminary data.</text>
</comment>
<sequence length="260" mass="29754">MNKTTFILLLLLTNSIFAQRITITGELSDKLGKIVNAHIINTTSQKGTFSDQEGNFTMKVQLNDVLEITSVQHHTKEILITNLILKHTKVNFYLHLKDYLLNEVDVKKTDLSGTLTTDAARIKKSKQEEVMENLGFDPFAKKLSPIDRKIHTATDGGLFKYYIFAATVSVDNIINSISGRTKRLKKEKKLIENNSKLKDIENTFNEYINKDLKIRKDDISRFVYFSHLDSGFDEAYNNGDIAIIKFLKTQSLLFKKDTIK</sequence>
<dbReference type="AlphaFoldDB" id="A0A4R2NNT4"/>
<keyword evidence="1" id="KW-0732">Signal</keyword>
<evidence type="ECO:0000256" key="1">
    <source>
        <dbReference type="SAM" id="SignalP"/>
    </source>
</evidence>
<gene>
    <name evidence="2" type="ORF">EV195_109106</name>
</gene>
<feature type="signal peptide" evidence="1">
    <location>
        <begin position="1"/>
        <end position="18"/>
    </location>
</feature>
<accession>A0A4R2NNT4</accession>
<protein>
    <recommendedName>
        <fullName evidence="4">Carboxypeptidase-like protein</fullName>
    </recommendedName>
</protein>
<proteinExistence type="predicted"/>
<dbReference type="OrthoDB" id="1417583at2"/>
<evidence type="ECO:0000313" key="2">
    <source>
        <dbReference type="EMBL" id="TCP23380.1"/>
    </source>
</evidence>
<dbReference type="EMBL" id="SLXM01000009">
    <property type="protein sequence ID" value="TCP23380.1"/>
    <property type="molecule type" value="Genomic_DNA"/>
</dbReference>
<evidence type="ECO:0000313" key="3">
    <source>
        <dbReference type="Proteomes" id="UP000294564"/>
    </source>
</evidence>
<feature type="chain" id="PRO_5020879723" description="Carboxypeptidase-like protein" evidence="1">
    <location>
        <begin position="19"/>
        <end position="260"/>
    </location>
</feature>
<dbReference type="Proteomes" id="UP000294564">
    <property type="component" value="Unassembled WGS sequence"/>
</dbReference>
<evidence type="ECO:0008006" key="4">
    <source>
        <dbReference type="Google" id="ProtNLM"/>
    </source>
</evidence>
<organism evidence="2 3">
    <name type="scientific">Tenacibaculum skagerrakense</name>
    <dbReference type="NCBI Taxonomy" id="186571"/>
    <lineage>
        <taxon>Bacteria</taxon>
        <taxon>Pseudomonadati</taxon>
        <taxon>Bacteroidota</taxon>
        <taxon>Flavobacteriia</taxon>
        <taxon>Flavobacteriales</taxon>
        <taxon>Flavobacteriaceae</taxon>
        <taxon>Tenacibaculum</taxon>
    </lineage>
</organism>
<dbReference type="SUPFAM" id="SSF49464">
    <property type="entry name" value="Carboxypeptidase regulatory domain-like"/>
    <property type="match status" value="1"/>
</dbReference>